<name>A0A1X3DEL3_9NEIS</name>
<evidence type="ECO:0000256" key="4">
    <source>
        <dbReference type="ARBA" id="ARBA00022989"/>
    </source>
</evidence>
<keyword evidence="5" id="KW-0472">Membrane</keyword>
<dbReference type="GO" id="GO:0005886">
    <property type="term" value="C:plasma membrane"/>
    <property type="evidence" value="ECO:0007669"/>
    <property type="project" value="InterPro"/>
</dbReference>
<evidence type="ECO:0000313" key="7">
    <source>
        <dbReference type="Proteomes" id="UP000193118"/>
    </source>
</evidence>
<sequence length="192" mass="21628">MTRWRYGWLFPLVLAICLGGLSAWLGRISQVDVEETALNPNEPQYSMTGINGKRFDEQGRLKENLGAETAWQLPKSDDVTFEKPELAMYNGGQLLYTVKSNEAHYNTENRKVQFQNNVVLTKNADAQRPAGILKTNSLTIDTQTETAETQDAVEYRYGDSHGTANGLVYDHKKGFLNLPSRVKAIIYDPKNL</sequence>
<dbReference type="GO" id="GO:0030288">
    <property type="term" value="C:outer membrane-bounded periplasmic space"/>
    <property type="evidence" value="ECO:0007669"/>
    <property type="project" value="TreeGrafter"/>
</dbReference>
<keyword evidence="3" id="KW-0812">Transmembrane</keyword>
<dbReference type="OrthoDB" id="8584279at2"/>
<protein>
    <submittedName>
        <fullName evidence="6">LPS export ABC transporter periplasmic protein LptC</fullName>
    </submittedName>
</protein>
<proteinExistence type="predicted"/>
<dbReference type="GO" id="GO:0015221">
    <property type="term" value="F:lipopolysaccharide transmembrane transporter activity"/>
    <property type="evidence" value="ECO:0007669"/>
    <property type="project" value="InterPro"/>
</dbReference>
<dbReference type="Proteomes" id="UP000193118">
    <property type="component" value="Unassembled WGS sequence"/>
</dbReference>
<accession>A0A1X3DEL3</accession>
<dbReference type="InterPro" id="IPR010664">
    <property type="entry name" value="LipoPS_assembly_LptC-rel"/>
</dbReference>
<dbReference type="STRING" id="194197.BWD09_02895"/>
<dbReference type="PANTHER" id="PTHR37481:SF1">
    <property type="entry name" value="LIPOPOLYSACCHARIDE EXPORT SYSTEM PROTEIN LPTC"/>
    <property type="match status" value="1"/>
</dbReference>
<dbReference type="GO" id="GO:0017089">
    <property type="term" value="F:glycolipid transfer activity"/>
    <property type="evidence" value="ECO:0007669"/>
    <property type="project" value="TreeGrafter"/>
</dbReference>
<keyword evidence="4" id="KW-1133">Transmembrane helix</keyword>
<reference evidence="7" key="1">
    <citation type="submission" date="2017-01" db="EMBL/GenBank/DDBJ databases">
        <authorList>
            <person name="Wolfgang W.J."/>
            <person name="Cole J."/>
            <person name="Wroblewski D."/>
            <person name="Mcginnis J."/>
            <person name="Musser K.A."/>
        </authorList>
    </citation>
    <scope>NUCLEOTIDE SEQUENCE [LARGE SCALE GENOMIC DNA]</scope>
    <source>
        <strain evidence="7">DSM 19151</strain>
    </source>
</reference>
<evidence type="ECO:0000313" key="6">
    <source>
        <dbReference type="EMBL" id="OSI18353.1"/>
    </source>
</evidence>
<keyword evidence="2" id="KW-0997">Cell inner membrane</keyword>
<comment type="caution">
    <text evidence="6">The sequence shown here is derived from an EMBL/GenBank/DDBJ whole genome shotgun (WGS) entry which is preliminary data.</text>
</comment>
<dbReference type="InterPro" id="IPR052363">
    <property type="entry name" value="LPS_export_LptC"/>
</dbReference>
<dbReference type="PANTHER" id="PTHR37481">
    <property type="entry name" value="LIPOPOLYSACCHARIDE EXPORT SYSTEM PROTEIN LPTC"/>
    <property type="match status" value="1"/>
</dbReference>
<evidence type="ECO:0000256" key="3">
    <source>
        <dbReference type="ARBA" id="ARBA00022692"/>
    </source>
</evidence>
<dbReference type="RefSeq" id="WP_085365233.1">
    <property type="nucleotide sequence ID" value="NZ_CAUJPZ010000027.1"/>
</dbReference>
<dbReference type="Gene3D" id="2.60.450.10">
    <property type="entry name" value="Lipopolysaccharide (LPS) transport protein A like domain"/>
    <property type="match status" value="1"/>
</dbReference>
<keyword evidence="7" id="KW-1185">Reference proteome</keyword>
<dbReference type="GeneID" id="94581264"/>
<organism evidence="6 7">
    <name type="scientific">Neisseria dentiae</name>
    <dbReference type="NCBI Taxonomy" id="194197"/>
    <lineage>
        <taxon>Bacteria</taxon>
        <taxon>Pseudomonadati</taxon>
        <taxon>Pseudomonadota</taxon>
        <taxon>Betaproteobacteria</taxon>
        <taxon>Neisseriales</taxon>
        <taxon>Neisseriaceae</taxon>
        <taxon>Neisseria</taxon>
    </lineage>
</organism>
<evidence type="ECO:0000256" key="5">
    <source>
        <dbReference type="ARBA" id="ARBA00023136"/>
    </source>
</evidence>
<dbReference type="InterPro" id="IPR026265">
    <property type="entry name" value="LptC"/>
</dbReference>
<evidence type="ECO:0000256" key="1">
    <source>
        <dbReference type="ARBA" id="ARBA00022475"/>
    </source>
</evidence>
<evidence type="ECO:0000256" key="2">
    <source>
        <dbReference type="ARBA" id="ARBA00022519"/>
    </source>
</evidence>
<dbReference type="AlphaFoldDB" id="A0A1X3DEL3"/>
<dbReference type="EMBL" id="MTBO01000003">
    <property type="protein sequence ID" value="OSI18353.1"/>
    <property type="molecule type" value="Genomic_DNA"/>
</dbReference>
<dbReference type="NCBIfam" id="TIGR04409">
    <property type="entry name" value="LptC_YrbK"/>
    <property type="match status" value="1"/>
</dbReference>
<keyword evidence="1" id="KW-1003">Cell membrane</keyword>
<dbReference type="Pfam" id="PF06835">
    <property type="entry name" value="LptC"/>
    <property type="match status" value="1"/>
</dbReference>
<gene>
    <name evidence="6" type="ORF">BWD09_02895</name>
</gene>